<dbReference type="EMBL" id="JAKOAV010000005">
    <property type="protein sequence ID" value="MDF9407583.1"/>
    <property type="molecule type" value="Genomic_DNA"/>
</dbReference>
<feature type="domain" description="HTH cro/C1-type" evidence="1">
    <location>
        <begin position="7"/>
        <end position="43"/>
    </location>
</feature>
<reference evidence="2" key="1">
    <citation type="submission" date="2022-02" db="EMBL/GenBank/DDBJ databases">
        <authorList>
            <person name="Leng L."/>
        </authorList>
    </citation>
    <scope>NUCLEOTIDE SEQUENCE</scope>
    <source>
        <strain evidence="2">JI</strain>
    </source>
</reference>
<dbReference type="SMART" id="SM00530">
    <property type="entry name" value="HTH_XRE"/>
    <property type="match status" value="1"/>
</dbReference>
<dbReference type="SUPFAM" id="SSF47413">
    <property type="entry name" value="lambda repressor-like DNA-binding domains"/>
    <property type="match status" value="1"/>
</dbReference>
<sequence>MVFSSVVKKVRLELKLSQQQLAQALNVSYTTINRWENGHVVPSNLAQKSFFDFCESNFIDVSQLLKSEAKN</sequence>
<comment type="caution">
    <text evidence="2">The sequence shown here is derived from an EMBL/GenBank/DDBJ whole genome shotgun (WGS) entry which is preliminary data.</text>
</comment>
<accession>A0A9X4H4W1</accession>
<name>A0A9X4H4W1_9FIRM</name>
<dbReference type="RefSeq" id="WP_277442812.1">
    <property type="nucleotide sequence ID" value="NZ_JAKOAV010000005.1"/>
</dbReference>
<evidence type="ECO:0000313" key="2">
    <source>
        <dbReference type="EMBL" id="MDF9407583.1"/>
    </source>
</evidence>
<evidence type="ECO:0000259" key="1">
    <source>
        <dbReference type="PROSITE" id="PS50943"/>
    </source>
</evidence>
<dbReference type="Proteomes" id="UP001154312">
    <property type="component" value="Unassembled WGS sequence"/>
</dbReference>
<dbReference type="PROSITE" id="PS50943">
    <property type="entry name" value="HTH_CROC1"/>
    <property type="match status" value="1"/>
</dbReference>
<proteinExistence type="predicted"/>
<dbReference type="CDD" id="cd00093">
    <property type="entry name" value="HTH_XRE"/>
    <property type="match status" value="1"/>
</dbReference>
<dbReference type="AlphaFoldDB" id="A0A9X4H4W1"/>
<dbReference type="GO" id="GO:0003677">
    <property type="term" value="F:DNA binding"/>
    <property type="evidence" value="ECO:0007669"/>
    <property type="project" value="InterPro"/>
</dbReference>
<dbReference type="InterPro" id="IPR010982">
    <property type="entry name" value="Lambda_DNA-bd_dom_sf"/>
</dbReference>
<organism evidence="2 3">
    <name type="scientific">Pelotomaculum isophthalicicum JI</name>
    <dbReference type="NCBI Taxonomy" id="947010"/>
    <lineage>
        <taxon>Bacteria</taxon>
        <taxon>Bacillati</taxon>
        <taxon>Bacillota</taxon>
        <taxon>Clostridia</taxon>
        <taxon>Eubacteriales</taxon>
        <taxon>Desulfotomaculaceae</taxon>
        <taxon>Pelotomaculum</taxon>
    </lineage>
</organism>
<evidence type="ECO:0000313" key="3">
    <source>
        <dbReference type="Proteomes" id="UP001154312"/>
    </source>
</evidence>
<dbReference type="Pfam" id="PF01381">
    <property type="entry name" value="HTH_3"/>
    <property type="match status" value="1"/>
</dbReference>
<gene>
    <name evidence="2" type="ORF">L7E55_04295</name>
</gene>
<dbReference type="InterPro" id="IPR001387">
    <property type="entry name" value="Cro/C1-type_HTH"/>
</dbReference>
<dbReference type="Gene3D" id="1.10.260.40">
    <property type="entry name" value="lambda repressor-like DNA-binding domains"/>
    <property type="match status" value="1"/>
</dbReference>
<protein>
    <submittedName>
        <fullName evidence="2">Helix-turn-helix transcriptional regulator</fullName>
    </submittedName>
</protein>
<keyword evidence="3" id="KW-1185">Reference proteome</keyword>